<protein>
    <submittedName>
        <fullName evidence="1">Uncharacterized protein</fullName>
    </submittedName>
</protein>
<dbReference type="Proteomes" id="UP001445076">
    <property type="component" value="Unassembled WGS sequence"/>
</dbReference>
<organism evidence="1 2">
    <name type="scientific">Cherax quadricarinatus</name>
    <name type="common">Australian red claw crayfish</name>
    <dbReference type="NCBI Taxonomy" id="27406"/>
    <lineage>
        <taxon>Eukaryota</taxon>
        <taxon>Metazoa</taxon>
        <taxon>Ecdysozoa</taxon>
        <taxon>Arthropoda</taxon>
        <taxon>Crustacea</taxon>
        <taxon>Multicrustacea</taxon>
        <taxon>Malacostraca</taxon>
        <taxon>Eumalacostraca</taxon>
        <taxon>Eucarida</taxon>
        <taxon>Decapoda</taxon>
        <taxon>Pleocyemata</taxon>
        <taxon>Astacidea</taxon>
        <taxon>Parastacoidea</taxon>
        <taxon>Parastacidae</taxon>
        <taxon>Cherax</taxon>
    </lineage>
</organism>
<keyword evidence="2" id="KW-1185">Reference proteome</keyword>
<gene>
    <name evidence="1" type="ORF">OTU49_007754</name>
</gene>
<evidence type="ECO:0000313" key="1">
    <source>
        <dbReference type="EMBL" id="KAK8731016.1"/>
    </source>
</evidence>
<comment type="caution">
    <text evidence="1">The sequence shown here is derived from an EMBL/GenBank/DDBJ whole genome shotgun (WGS) entry which is preliminary data.</text>
</comment>
<dbReference type="AlphaFoldDB" id="A0AAW0WVM1"/>
<accession>A0AAW0WVM1</accession>
<proteinExistence type="predicted"/>
<dbReference type="EMBL" id="JARKIK010000062">
    <property type="protein sequence ID" value="KAK8731016.1"/>
    <property type="molecule type" value="Genomic_DNA"/>
</dbReference>
<sequence length="116" mass="12764">TLSNPFLHVIGKIKGIRCCQFVKQVSQTVGIRSKGGWKSFNDLWGHPGQFFTTLFCFGFLVQGTGANSRSHSEIDHNALDTFIGITDTNIIPLKVVVSESASQQLLEPICCTVHEL</sequence>
<name>A0AAW0WVM1_CHEQU</name>
<feature type="non-terminal residue" evidence="1">
    <location>
        <position position="1"/>
    </location>
</feature>
<evidence type="ECO:0000313" key="2">
    <source>
        <dbReference type="Proteomes" id="UP001445076"/>
    </source>
</evidence>
<reference evidence="1 2" key="1">
    <citation type="journal article" date="2024" name="BMC Genomics">
        <title>Genome assembly of redclaw crayfish (Cherax quadricarinatus) provides insights into its immune adaptation and hypoxia tolerance.</title>
        <authorList>
            <person name="Liu Z."/>
            <person name="Zheng J."/>
            <person name="Li H."/>
            <person name="Fang K."/>
            <person name="Wang S."/>
            <person name="He J."/>
            <person name="Zhou D."/>
            <person name="Weng S."/>
            <person name="Chi M."/>
            <person name="Gu Z."/>
            <person name="He J."/>
            <person name="Li F."/>
            <person name="Wang M."/>
        </authorList>
    </citation>
    <scope>NUCLEOTIDE SEQUENCE [LARGE SCALE GENOMIC DNA]</scope>
    <source>
        <strain evidence="1">ZL_2023a</strain>
    </source>
</reference>